<protein>
    <submittedName>
        <fullName evidence="14">Uncharacterized protein</fullName>
    </submittedName>
</protein>
<keyword evidence="12" id="KW-0966">Cell projection</keyword>
<proteinExistence type="inferred from homology"/>
<feature type="transmembrane region" description="Helical" evidence="13">
    <location>
        <begin position="154"/>
        <end position="185"/>
    </location>
</feature>
<reference evidence="14" key="2">
    <citation type="submission" date="2025-09" db="UniProtKB">
        <authorList>
            <consortium name="Ensembl"/>
        </authorList>
    </citation>
    <scope>IDENTIFICATION</scope>
</reference>
<dbReference type="GO" id="GO:0007399">
    <property type="term" value="P:nervous system development"/>
    <property type="evidence" value="ECO:0007669"/>
    <property type="project" value="TreeGrafter"/>
</dbReference>
<dbReference type="GO" id="GO:0044782">
    <property type="term" value="P:cilium organization"/>
    <property type="evidence" value="ECO:0007669"/>
    <property type="project" value="TreeGrafter"/>
</dbReference>
<evidence type="ECO:0000256" key="9">
    <source>
        <dbReference type="ARBA" id="ARBA00023069"/>
    </source>
</evidence>
<keyword evidence="7" id="KW-0677">Repeat</keyword>
<evidence type="ECO:0000256" key="12">
    <source>
        <dbReference type="ARBA" id="ARBA00023273"/>
    </source>
</evidence>
<organism evidence="14 15">
    <name type="scientific">Oncorhynchus kisutch</name>
    <name type="common">Coho salmon</name>
    <name type="synonym">Salmo kisutch</name>
    <dbReference type="NCBI Taxonomy" id="8019"/>
    <lineage>
        <taxon>Eukaryota</taxon>
        <taxon>Metazoa</taxon>
        <taxon>Chordata</taxon>
        <taxon>Craniata</taxon>
        <taxon>Vertebrata</taxon>
        <taxon>Euteleostomi</taxon>
        <taxon>Actinopterygii</taxon>
        <taxon>Neopterygii</taxon>
        <taxon>Teleostei</taxon>
        <taxon>Protacanthopterygii</taxon>
        <taxon>Salmoniformes</taxon>
        <taxon>Salmonidae</taxon>
        <taxon>Salmoninae</taxon>
        <taxon>Oncorhynchus</taxon>
    </lineage>
</organism>
<accession>A0A8C7JW55</accession>
<evidence type="ECO:0000256" key="11">
    <source>
        <dbReference type="ARBA" id="ARBA00023212"/>
    </source>
</evidence>
<feature type="transmembrane region" description="Helical" evidence="13">
    <location>
        <begin position="126"/>
        <end position="148"/>
    </location>
</feature>
<keyword evidence="6" id="KW-0853">WD repeat</keyword>
<dbReference type="GO" id="GO:0005886">
    <property type="term" value="C:plasma membrane"/>
    <property type="evidence" value="ECO:0007669"/>
    <property type="project" value="UniProtKB-SubCell"/>
</dbReference>
<evidence type="ECO:0000256" key="10">
    <source>
        <dbReference type="ARBA" id="ARBA00023136"/>
    </source>
</evidence>
<dbReference type="Pfam" id="PF11768">
    <property type="entry name" value="Frtz"/>
    <property type="match status" value="1"/>
</dbReference>
<evidence type="ECO:0000256" key="3">
    <source>
        <dbReference type="ARBA" id="ARBA00006059"/>
    </source>
</evidence>
<dbReference type="GeneTree" id="ENSGT00390000016551"/>
<dbReference type="PANTHER" id="PTHR13667">
    <property type="entry name" value="HOMOLOC-13"/>
    <property type="match status" value="1"/>
</dbReference>
<comment type="subcellular location">
    <subcellularLocation>
        <location evidence="1">Cell membrane</location>
    </subcellularLocation>
    <subcellularLocation>
        <location evidence="2">Cytoplasm</location>
        <location evidence="2">Cytoskeleton</location>
        <location evidence="2">Cilium axoneme</location>
    </subcellularLocation>
</comment>
<evidence type="ECO:0000256" key="5">
    <source>
        <dbReference type="ARBA" id="ARBA00022490"/>
    </source>
</evidence>
<dbReference type="InterPro" id="IPR024511">
    <property type="entry name" value="Frtz"/>
</dbReference>
<name>A0A8C7JW55_ONCKI</name>
<dbReference type="Proteomes" id="UP000694557">
    <property type="component" value="Unassembled WGS sequence"/>
</dbReference>
<keyword evidence="5" id="KW-0963">Cytoplasm</keyword>
<keyword evidence="15" id="KW-1185">Reference proteome</keyword>
<evidence type="ECO:0000256" key="8">
    <source>
        <dbReference type="ARBA" id="ARBA00022794"/>
    </source>
</evidence>
<keyword evidence="13" id="KW-0812">Transmembrane</keyword>
<keyword evidence="13" id="KW-1133">Transmembrane helix</keyword>
<evidence type="ECO:0000256" key="1">
    <source>
        <dbReference type="ARBA" id="ARBA00004236"/>
    </source>
</evidence>
<evidence type="ECO:0000256" key="13">
    <source>
        <dbReference type="SAM" id="Phobius"/>
    </source>
</evidence>
<evidence type="ECO:0000256" key="7">
    <source>
        <dbReference type="ARBA" id="ARBA00022737"/>
    </source>
</evidence>
<evidence type="ECO:0000256" key="4">
    <source>
        <dbReference type="ARBA" id="ARBA00022475"/>
    </source>
</evidence>
<evidence type="ECO:0000313" key="14">
    <source>
        <dbReference type="Ensembl" id="ENSOKIP00005093180.1"/>
    </source>
</evidence>
<dbReference type="AlphaFoldDB" id="A0A8C7JW55"/>
<comment type="similarity">
    <text evidence="3">Belongs to the WD repeat fritz family.</text>
</comment>
<keyword evidence="10 13" id="KW-0472">Membrane</keyword>
<keyword evidence="9" id="KW-0969">Cilium</keyword>
<keyword evidence="11" id="KW-0206">Cytoskeleton</keyword>
<evidence type="ECO:0000256" key="6">
    <source>
        <dbReference type="ARBA" id="ARBA00022574"/>
    </source>
</evidence>
<dbReference type="GO" id="GO:0097541">
    <property type="term" value="C:axonemal basal plate"/>
    <property type="evidence" value="ECO:0007669"/>
    <property type="project" value="TreeGrafter"/>
</dbReference>
<sequence length="186" mass="20718">MEWSTMGTECYRALTSVTDYLLRLELDQTREAQLEAALGVFYAPPRPLSDSVVLEYRGPISKYARRFFHHLLRHQRFEKAFLLAVDIGARDLFMVRQSVFSSSPLSLLSLSPLSLSPLSLSSLSSLALFLSLYLSLSLSTFLSLSLSLSLSHSFVPLLALFISLTLSLSLHLSLSLSLSLSLLLLF</sequence>
<dbReference type="PANTHER" id="PTHR13667:SF5">
    <property type="entry name" value="WD REPEAT-CONTAINING AND PLANAR CELL POLARITY EFFECTOR PROTEIN FRITZ HOMOLOG"/>
    <property type="match status" value="1"/>
</dbReference>
<evidence type="ECO:0000256" key="2">
    <source>
        <dbReference type="ARBA" id="ARBA00004430"/>
    </source>
</evidence>
<dbReference type="Ensembl" id="ENSOKIT00005099538.1">
    <property type="protein sequence ID" value="ENSOKIP00005093180.1"/>
    <property type="gene ID" value="ENSOKIG00005040612.1"/>
</dbReference>
<keyword evidence="4" id="KW-1003">Cell membrane</keyword>
<dbReference type="GO" id="GO:0045184">
    <property type="term" value="P:establishment of protein localization"/>
    <property type="evidence" value="ECO:0007669"/>
    <property type="project" value="TreeGrafter"/>
</dbReference>
<reference evidence="14" key="1">
    <citation type="submission" date="2025-08" db="UniProtKB">
        <authorList>
            <consortium name="Ensembl"/>
        </authorList>
    </citation>
    <scope>IDENTIFICATION</scope>
</reference>
<keyword evidence="8" id="KW-0970">Cilium biogenesis/degradation</keyword>
<evidence type="ECO:0000313" key="15">
    <source>
        <dbReference type="Proteomes" id="UP000694557"/>
    </source>
</evidence>